<dbReference type="Pfam" id="PF03547">
    <property type="entry name" value="Mem_trans"/>
    <property type="match status" value="2"/>
</dbReference>
<dbReference type="FunFam" id="2.40.160.10:FF:000003">
    <property type="entry name" value="Outer mitochondrial membrane protein porin"/>
    <property type="match status" value="1"/>
</dbReference>
<dbReference type="InterPro" id="IPR004776">
    <property type="entry name" value="Mem_transp_PIN-like"/>
</dbReference>
<evidence type="ECO:0000256" key="3">
    <source>
        <dbReference type="ARBA" id="ARBA00009624"/>
    </source>
</evidence>
<dbReference type="GO" id="GO:0005886">
    <property type="term" value="C:plasma membrane"/>
    <property type="evidence" value="ECO:0007669"/>
    <property type="project" value="TreeGrafter"/>
</dbReference>
<evidence type="ECO:0000256" key="12">
    <source>
        <dbReference type="SAM" id="MobiDB-lite"/>
    </source>
</evidence>
<evidence type="ECO:0000256" key="8">
    <source>
        <dbReference type="ARBA" id="ARBA00023065"/>
    </source>
</evidence>
<keyword evidence="10 13" id="KW-0472">Membrane</keyword>
<dbReference type="InterPro" id="IPR023614">
    <property type="entry name" value="Porin_dom_sf"/>
</dbReference>
<feature type="transmembrane region" description="Helical" evidence="13">
    <location>
        <begin position="298"/>
        <end position="322"/>
    </location>
</feature>
<evidence type="ECO:0000256" key="4">
    <source>
        <dbReference type="ARBA" id="ARBA00022448"/>
    </source>
</evidence>
<keyword evidence="11" id="KW-0927">Auxin signaling pathway</keyword>
<comment type="similarity">
    <text evidence="2">Belongs to the auxin efflux carrier (TC 2.A.69.1) family.</text>
</comment>
<dbReference type="PANTHER" id="PTHR31752">
    <property type="entry name" value="AUXIN EFFLUX CARRIER COMPONENT 1B-RELATED"/>
    <property type="match status" value="1"/>
</dbReference>
<evidence type="ECO:0000256" key="2">
    <source>
        <dbReference type="ARBA" id="ARBA00009177"/>
    </source>
</evidence>
<protein>
    <recommendedName>
        <fullName evidence="15">Auxin efflux carrier component</fullName>
    </recommendedName>
</protein>
<dbReference type="EMBL" id="CAADRP010001502">
    <property type="protein sequence ID" value="VFU39205.1"/>
    <property type="molecule type" value="Genomic_DNA"/>
</dbReference>
<keyword evidence="4" id="KW-0813">Transport</keyword>
<dbReference type="GO" id="GO:0005783">
    <property type="term" value="C:endoplasmic reticulum"/>
    <property type="evidence" value="ECO:0007669"/>
    <property type="project" value="TreeGrafter"/>
</dbReference>
<keyword evidence="7 13" id="KW-1133">Transmembrane helix</keyword>
<dbReference type="GO" id="GO:0005741">
    <property type="term" value="C:mitochondrial outer membrane"/>
    <property type="evidence" value="ECO:0007669"/>
    <property type="project" value="InterPro"/>
</dbReference>
<evidence type="ECO:0000256" key="7">
    <source>
        <dbReference type="ARBA" id="ARBA00022989"/>
    </source>
</evidence>
<evidence type="ECO:0000256" key="13">
    <source>
        <dbReference type="SAM" id="Phobius"/>
    </source>
</evidence>
<feature type="transmembrane region" description="Helical" evidence="13">
    <location>
        <begin position="98"/>
        <end position="120"/>
    </location>
</feature>
<dbReference type="InterPro" id="IPR051107">
    <property type="entry name" value="Auxin_Efflux_Carrier"/>
</dbReference>
<organism evidence="14">
    <name type="scientific">Salix viminalis</name>
    <name type="common">Common osier</name>
    <name type="synonym">Basket willow</name>
    <dbReference type="NCBI Taxonomy" id="40686"/>
    <lineage>
        <taxon>Eukaryota</taxon>
        <taxon>Viridiplantae</taxon>
        <taxon>Streptophyta</taxon>
        <taxon>Embryophyta</taxon>
        <taxon>Tracheophyta</taxon>
        <taxon>Spermatophyta</taxon>
        <taxon>Magnoliopsida</taxon>
        <taxon>eudicotyledons</taxon>
        <taxon>Gunneridae</taxon>
        <taxon>Pentapetalae</taxon>
        <taxon>rosids</taxon>
        <taxon>fabids</taxon>
        <taxon>Malpighiales</taxon>
        <taxon>Salicaceae</taxon>
        <taxon>Saliceae</taxon>
        <taxon>Salix</taxon>
    </lineage>
</organism>
<evidence type="ECO:0000256" key="10">
    <source>
        <dbReference type="ARBA" id="ARBA00023136"/>
    </source>
</evidence>
<dbReference type="Gene3D" id="2.40.160.10">
    <property type="entry name" value="Porin"/>
    <property type="match status" value="1"/>
</dbReference>
<dbReference type="InterPro" id="IPR027246">
    <property type="entry name" value="Porin_Euk/Tom40"/>
</dbReference>
<keyword evidence="6 13" id="KW-0812">Transmembrane</keyword>
<evidence type="ECO:0000256" key="6">
    <source>
        <dbReference type="ARBA" id="ARBA00022692"/>
    </source>
</evidence>
<dbReference type="GO" id="GO:0010329">
    <property type="term" value="F:auxin efflux transmembrane transporter activity"/>
    <property type="evidence" value="ECO:0007669"/>
    <property type="project" value="TreeGrafter"/>
</dbReference>
<accession>A0A6N2LF81</accession>
<dbReference type="AlphaFoldDB" id="A0A6N2LF81"/>
<evidence type="ECO:0000313" key="14">
    <source>
        <dbReference type="EMBL" id="VFU39205.1"/>
    </source>
</evidence>
<sequence length="752" mass="81929">MISTADVYHVVAATVPLYFAMILAYFSVRWWKLFTPDQCAGINKFVAKFSIPLLSFQVVSSINPYKMNLKLILADFLQKLLALLALTALARISSRGRLNWVITGLSLSTLPNTLILGIPLLRAMYGAEAEVLISQIVGLQSLIWYNLLLFLFELNATKEATVAPSSETAGDQEALQESQYKEGEEVQSRTTRKVKAMLILWTVGRKLMSNPNFHATMVALIWASIHFRWGVKLPDIVDKSIEILSTGGLGMAMFSLGMAINYQYTPPSSVPVNRILKSELLLIPSKYSTGLFMASRPSIIACGIRMAAVAMAMKFIAGPALMAVASFAVRMEGTVLRVAIVQAALPPGIVPFVFAKEYNVHPDTLSTGSSQGVHLLKEPEITGVLLTHLVHKMCFPGGDIWHAHCHANCIGLLLPLSTVNPTGFTQENCRNTAYLLLHMYMCGCILQEAVFLFSKIDDDDDDNPRKLQIFLCFCNNPIMVKGPGLYTEIGKKARDLLYKDYQTDHKFTLTTFSPTGVTITSSGTKKGEFLAADVNTQLKNKNITTDIKVDTSSNLFTTITVDEPAPGLKTIFSFKVPDQRSGKVEVQYLHEYAAVSSSVGLTVNPTVNFSGVIGTNVASLGTDLSFDTKTGDFIKCNAGVSLSKVDLIASLTLNNKGDSLNASYYHIVNPLTAVGAEVSHSFSSNENTITVGAQHSLDPLTTLKARVNNAGKASALVQHEWRPKSFFTVSGEVDTKAIEKTAKVGLALALKS</sequence>
<dbReference type="GO" id="GO:0015288">
    <property type="term" value="F:porin activity"/>
    <property type="evidence" value="ECO:0007669"/>
    <property type="project" value="UniProtKB-KW"/>
</dbReference>
<dbReference type="CDD" id="cd07306">
    <property type="entry name" value="Porin3_VDAC"/>
    <property type="match status" value="1"/>
</dbReference>
<dbReference type="GO" id="GO:0046930">
    <property type="term" value="C:pore complex"/>
    <property type="evidence" value="ECO:0007669"/>
    <property type="project" value="UniProtKB-KW"/>
</dbReference>
<dbReference type="Pfam" id="PF01459">
    <property type="entry name" value="Porin_3"/>
    <property type="match status" value="1"/>
</dbReference>
<dbReference type="GO" id="GO:0009926">
    <property type="term" value="P:auxin polar transport"/>
    <property type="evidence" value="ECO:0007669"/>
    <property type="project" value="TreeGrafter"/>
</dbReference>
<evidence type="ECO:0000256" key="1">
    <source>
        <dbReference type="ARBA" id="ARBA00004141"/>
    </source>
</evidence>
<comment type="similarity">
    <text evidence="3">Belongs to the eukaryotic mitochondrial porin (TC 1.B.8.1) family.</text>
</comment>
<dbReference type="PROSITE" id="PS00558">
    <property type="entry name" value="EUKARYOTIC_PORIN"/>
    <property type="match status" value="1"/>
</dbReference>
<proteinExistence type="inferred from homology"/>
<feature type="transmembrane region" description="Helical" evidence="13">
    <location>
        <begin position="132"/>
        <end position="152"/>
    </location>
</feature>
<keyword evidence="8" id="KW-0406">Ion transport</keyword>
<dbReference type="PANTHER" id="PTHR31752:SF40">
    <property type="entry name" value="AUXIN EFFLUX CARRIER COMPONENT 8"/>
    <property type="match status" value="1"/>
</dbReference>
<feature type="transmembrane region" description="Helical" evidence="13">
    <location>
        <begin position="7"/>
        <end position="28"/>
    </location>
</feature>
<dbReference type="GO" id="GO:0008308">
    <property type="term" value="F:voltage-gated monoatomic anion channel activity"/>
    <property type="evidence" value="ECO:0007669"/>
    <property type="project" value="InterPro"/>
</dbReference>
<keyword evidence="5" id="KW-1134">Transmembrane beta strand</keyword>
<dbReference type="GO" id="GO:0009734">
    <property type="term" value="P:auxin-activated signaling pathway"/>
    <property type="evidence" value="ECO:0007669"/>
    <property type="project" value="UniProtKB-KW"/>
</dbReference>
<name>A0A6N2LF81_SALVM</name>
<gene>
    <name evidence="14" type="ORF">SVIM_LOCUS216937</name>
</gene>
<feature type="transmembrane region" description="Helical" evidence="13">
    <location>
        <begin position="71"/>
        <end position="92"/>
    </location>
</feature>
<feature type="region of interest" description="Disordered" evidence="12">
    <location>
        <begin position="163"/>
        <end position="186"/>
    </location>
</feature>
<evidence type="ECO:0000256" key="5">
    <source>
        <dbReference type="ARBA" id="ARBA00022452"/>
    </source>
</evidence>
<reference evidence="14" key="1">
    <citation type="submission" date="2019-03" db="EMBL/GenBank/DDBJ databases">
        <authorList>
            <person name="Mank J."/>
            <person name="Almeida P."/>
        </authorList>
    </citation>
    <scope>NUCLEOTIDE SEQUENCE</scope>
    <source>
        <strain evidence="14">78183</strain>
    </source>
</reference>
<evidence type="ECO:0000256" key="11">
    <source>
        <dbReference type="ARBA" id="ARBA00023294"/>
    </source>
</evidence>
<evidence type="ECO:0008006" key="15">
    <source>
        <dbReference type="Google" id="ProtNLM"/>
    </source>
</evidence>
<keyword evidence="9" id="KW-0626">Porin</keyword>
<comment type="subcellular location">
    <subcellularLocation>
        <location evidence="1">Membrane</location>
        <topology evidence="1">Multi-pass membrane protein</topology>
    </subcellularLocation>
</comment>
<dbReference type="InterPro" id="IPR001925">
    <property type="entry name" value="Porin_Euk"/>
</dbReference>
<evidence type="ECO:0000256" key="9">
    <source>
        <dbReference type="ARBA" id="ARBA00023114"/>
    </source>
</evidence>